<feature type="binding site" evidence="2">
    <location>
        <begin position="63"/>
        <end position="70"/>
    </location>
    <ligand>
        <name>substrate</name>
    </ligand>
</feature>
<accession>A0A8H9Y5U0</accession>
<name>A0A8H9Y5U0_9CORY</name>
<reference evidence="4" key="1">
    <citation type="submission" date="2020-08" db="EMBL/GenBank/DDBJ databases">
        <title>Sequencing the genomes of 1000 actinobacteria strains.</title>
        <authorList>
            <person name="Klenk H.-P."/>
        </authorList>
    </citation>
    <scope>NUCLEOTIDE SEQUENCE</scope>
    <source>
        <strain evidence="4">DSM 20582</strain>
    </source>
</reference>
<feature type="compositionally biased region" description="Low complexity" evidence="3">
    <location>
        <begin position="247"/>
        <end position="270"/>
    </location>
</feature>
<evidence type="ECO:0000256" key="2">
    <source>
        <dbReference type="PIRSR" id="PIRSR613078-2"/>
    </source>
</evidence>
<dbReference type="EMBL" id="JACHWT010000001">
    <property type="protein sequence ID" value="MBB3114873.1"/>
    <property type="molecule type" value="Genomic_DNA"/>
</dbReference>
<dbReference type="InterPro" id="IPR029033">
    <property type="entry name" value="His_PPase_superfam"/>
</dbReference>
<dbReference type="GO" id="GO:0005737">
    <property type="term" value="C:cytoplasm"/>
    <property type="evidence" value="ECO:0007669"/>
    <property type="project" value="TreeGrafter"/>
</dbReference>
<feature type="region of interest" description="Disordered" evidence="3">
    <location>
        <begin position="306"/>
        <end position="326"/>
    </location>
</feature>
<comment type="caution">
    <text evidence="4">The sequence shown here is derived from an EMBL/GenBank/DDBJ whole genome shotgun (WGS) entry which is preliminary data.</text>
</comment>
<evidence type="ECO:0000313" key="4">
    <source>
        <dbReference type="EMBL" id="MBB3114873.1"/>
    </source>
</evidence>
<feature type="region of interest" description="Disordered" evidence="3">
    <location>
        <begin position="247"/>
        <end position="293"/>
    </location>
</feature>
<feature type="binding site" evidence="2">
    <location>
        <begin position="163"/>
        <end position="164"/>
    </location>
    <ligand>
        <name>substrate</name>
    </ligand>
</feature>
<dbReference type="InterPro" id="IPR050275">
    <property type="entry name" value="PGM_Phosphatase"/>
</dbReference>
<protein>
    <submittedName>
        <fullName evidence="4">Putative phosphoglycerate mutase</fullName>
        <ecNumber evidence="4">5.4.2.12</ecNumber>
    </submittedName>
</protein>
<dbReference type="GO" id="GO:0004619">
    <property type="term" value="F:phosphoglycerate mutase activity"/>
    <property type="evidence" value="ECO:0007669"/>
    <property type="project" value="UniProtKB-EC"/>
</dbReference>
<dbReference type="PROSITE" id="PS00175">
    <property type="entry name" value="PG_MUTASE"/>
    <property type="match status" value="1"/>
</dbReference>
<dbReference type="InterPro" id="IPR013078">
    <property type="entry name" value="His_Pase_superF_clade-1"/>
</dbReference>
<dbReference type="Pfam" id="PF00300">
    <property type="entry name" value="His_Phos_1"/>
    <property type="match status" value="1"/>
</dbReference>
<dbReference type="AlphaFoldDB" id="A0A8H9Y5U0"/>
<sequence>MSPATPDPSSAPAAPDRAATVPSASASASTSGPAASTSGPAASTSAATGSPSPAPERRLILLRHGETEFNRGRRMQGQLDTDLSDVGRAQARAVAEVLAGRPVGAVVSSDLVRARETAEIVAAGHGLGVRTDHRFRETDLGRWQGLTHREVDGDFPGHRSHWRRTPTWAPPGGESRVDVMRRTTAGVADLLADDALWAGGAVVVVAHGGSISALTSGLLDIPVEHYPMFGGLGNCRWSQLLAVGDDAAPAPQPPAAGSAAGVTGASGAAGRPTTPDAAGWPATPAGAEARRGERASSYRWVLEGWNVGVGAPPDRGTPNADEGGRS</sequence>
<feature type="active site" description="Tele-phosphohistidine intermediate" evidence="1">
    <location>
        <position position="64"/>
    </location>
</feature>
<proteinExistence type="predicted"/>
<dbReference type="PANTHER" id="PTHR48100:SF62">
    <property type="entry name" value="GLUCOSYL-3-PHOSPHOGLYCERATE PHOSPHATASE"/>
    <property type="match status" value="1"/>
</dbReference>
<dbReference type="RefSeq" id="WP_125187274.1">
    <property type="nucleotide sequence ID" value="NZ_CP047187.1"/>
</dbReference>
<dbReference type="PANTHER" id="PTHR48100">
    <property type="entry name" value="BROAD-SPECIFICITY PHOSPHATASE YOR283W-RELATED"/>
    <property type="match status" value="1"/>
</dbReference>
<feature type="region of interest" description="Disordered" evidence="3">
    <location>
        <begin position="1"/>
        <end position="55"/>
    </location>
</feature>
<dbReference type="Proteomes" id="UP000612712">
    <property type="component" value="Unassembled WGS sequence"/>
</dbReference>
<gene>
    <name evidence="4" type="ORF">FHU32_000061</name>
</gene>
<dbReference type="SMART" id="SM00855">
    <property type="entry name" value="PGAM"/>
    <property type="match status" value="1"/>
</dbReference>
<evidence type="ECO:0000256" key="3">
    <source>
        <dbReference type="SAM" id="MobiDB-lite"/>
    </source>
</evidence>
<dbReference type="CDD" id="cd07067">
    <property type="entry name" value="HP_PGM_like"/>
    <property type="match status" value="1"/>
</dbReference>
<feature type="compositionally biased region" description="Low complexity" evidence="3">
    <location>
        <begin position="1"/>
        <end position="51"/>
    </location>
</feature>
<dbReference type="EC" id="5.4.2.12" evidence="4"/>
<dbReference type="Gene3D" id="3.40.50.1240">
    <property type="entry name" value="Phosphoglycerate mutase-like"/>
    <property type="match status" value="1"/>
</dbReference>
<organism evidence="4 5">
    <name type="scientific">Corynebacterium bovis DSM 20582 = CIP 54.80</name>
    <dbReference type="NCBI Taxonomy" id="927655"/>
    <lineage>
        <taxon>Bacteria</taxon>
        <taxon>Bacillati</taxon>
        <taxon>Actinomycetota</taxon>
        <taxon>Actinomycetes</taxon>
        <taxon>Mycobacteriales</taxon>
        <taxon>Corynebacteriaceae</taxon>
        <taxon>Corynebacterium</taxon>
    </lineage>
</organism>
<feature type="binding site" evidence="2">
    <location>
        <position position="113"/>
    </location>
    <ligand>
        <name>substrate</name>
    </ligand>
</feature>
<dbReference type="GO" id="GO:0016791">
    <property type="term" value="F:phosphatase activity"/>
    <property type="evidence" value="ECO:0007669"/>
    <property type="project" value="TreeGrafter"/>
</dbReference>
<dbReference type="InterPro" id="IPR001345">
    <property type="entry name" value="PG/BPGM_mutase_AS"/>
</dbReference>
<keyword evidence="4" id="KW-0413">Isomerase</keyword>
<evidence type="ECO:0000256" key="1">
    <source>
        <dbReference type="PIRSR" id="PIRSR613078-1"/>
    </source>
</evidence>
<dbReference type="SUPFAM" id="SSF53254">
    <property type="entry name" value="Phosphoglycerate mutase-like"/>
    <property type="match status" value="1"/>
</dbReference>
<evidence type="ECO:0000313" key="5">
    <source>
        <dbReference type="Proteomes" id="UP000612712"/>
    </source>
</evidence>
<feature type="active site" description="Proton donor/acceptor" evidence="1">
    <location>
        <position position="137"/>
    </location>
</feature>